<evidence type="ECO:0008006" key="4">
    <source>
        <dbReference type="Google" id="ProtNLM"/>
    </source>
</evidence>
<evidence type="ECO:0000313" key="3">
    <source>
        <dbReference type="Proteomes" id="UP000032300"/>
    </source>
</evidence>
<name>A0A7U4LFB8_9SPHN</name>
<feature type="compositionally biased region" description="Acidic residues" evidence="1">
    <location>
        <begin position="181"/>
        <end position="194"/>
    </location>
</feature>
<dbReference type="AlphaFoldDB" id="A0A7U4LFB8"/>
<accession>A0A7U4LFB8</accession>
<evidence type="ECO:0000313" key="2">
    <source>
        <dbReference type="EMBL" id="AJP72275.1"/>
    </source>
</evidence>
<keyword evidence="3" id="KW-1185">Reference proteome</keyword>
<dbReference type="Proteomes" id="UP000032300">
    <property type="component" value="Chromosome"/>
</dbReference>
<dbReference type="RefSeq" id="WP_044332266.1">
    <property type="nucleotide sequence ID" value="NZ_CP010836.1"/>
</dbReference>
<feature type="region of interest" description="Disordered" evidence="1">
    <location>
        <begin position="180"/>
        <end position="201"/>
    </location>
</feature>
<dbReference type="KEGG" id="sphi:TS85_11470"/>
<organism evidence="2 3">
    <name type="scientific">Sphingomonas hengshuiensis</name>
    <dbReference type="NCBI Taxonomy" id="1609977"/>
    <lineage>
        <taxon>Bacteria</taxon>
        <taxon>Pseudomonadati</taxon>
        <taxon>Pseudomonadota</taxon>
        <taxon>Alphaproteobacteria</taxon>
        <taxon>Sphingomonadales</taxon>
        <taxon>Sphingomonadaceae</taxon>
        <taxon>Sphingomonas</taxon>
    </lineage>
</organism>
<dbReference type="OrthoDB" id="7569266at2"/>
<sequence>MTLETQTQFAKRRGVGKSAVTNWKNAGLLVFAEDADGRAKVHVERSEARLNARLDPMRGRPTSGVASATELELEPVEEPALPIAASRNLAQARAELVDEDLYGRRMKNAQTAGELVALVEMERRASELGRLARERVAAELRGVAERLSATGDVRAVMAILDEATGKAFAALAASVASGVMDADDEEESEDDSDEAVAALAA</sequence>
<reference evidence="2 3" key="2">
    <citation type="submission" date="2015-02" db="EMBL/GenBank/DDBJ databases">
        <title>The complete genome of Sphingomonas hengshuiensis sp. WHSC-8 isolated from soil of Hengshui Lake.</title>
        <authorList>
            <person name="Wei S."/>
            <person name="Guo J."/>
            <person name="Su C."/>
            <person name="Wu R."/>
            <person name="Zhang Z."/>
            <person name="Liang K."/>
            <person name="Li H."/>
            <person name="Wang T."/>
            <person name="Liu H."/>
            <person name="Zhang C."/>
            <person name="Li Z."/>
            <person name="Wang Q."/>
            <person name="Meng J."/>
        </authorList>
    </citation>
    <scope>NUCLEOTIDE SEQUENCE [LARGE SCALE GENOMIC DNA]</scope>
    <source>
        <strain evidence="2 3">WHSC-8</strain>
    </source>
</reference>
<reference evidence="2 3" key="1">
    <citation type="journal article" date="2015" name="Int. J. Syst. Evol. Microbiol.">
        <title>Sphingomonas hengshuiensis sp. nov., isolated from lake wetland.</title>
        <authorList>
            <person name="Wei S."/>
            <person name="Wang T."/>
            <person name="Liu H."/>
            <person name="Zhang C."/>
            <person name="Guo J."/>
            <person name="Wang Q."/>
            <person name="Liang K."/>
            <person name="Zhang Z."/>
        </authorList>
    </citation>
    <scope>NUCLEOTIDE SEQUENCE [LARGE SCALE GENOMIC DNA]</scope>
    <source>
        <strain evidence="2 3">WHSC-8</strain>
    </source>
</reference>
<evidence type="ECO:0000256" key="1">
    <source>
        <dbReference type="SAM" id="MobiDB-lite"/>
    </source>
</evidence>
<proteinExistence type="predicted"/>
<protein>
    <recommendedName>
        <fullName evidence="4">Terminase small subunit</fullName>
    </recommendedName>
</protein>
<gene>
    <name evidence="2" type="ORF">TS85_11470</name>
</gene>
<dbReference type="EMBL" id="CP010836">
    <property type="protein sequence ID" value="AJP72275.1"/>
    <property type="molecule type" value="Genomic_DNA"/>
</dbReference>